<sequence length="297" mass="31485">MNTLRFKQPVLVLAIGAVVMGQAGMAAASTLSVEATSDTFLTNATAQANSDMSSFGAMMISSPQSDIPQGITQVRTMENLVAYSTSSIKSGFDTQYGAGNWHVTDVQLKWYTNFDIEGVPANNNQFNIPHSGNFGISYFSNDTWFNPVTAGVTGLAKSNLSWNSVYGSGGAYNNLFAGQESSGTFFYPTGTANGTTDCFTVADSCAPRYWDLSLTPGLIGDILAGDYLSFHGYAADNQVVYLINQMTKPGAHPQIFISAEANPAAVPLPGAVWLFLSAFLSVLGFSKRPGAPGRLAV</sequence>
<evidence type="ECO:0008006" key="4">
    <source>
        <dbReference type="Google" id="ProtNLM"/>
    </source>
</evidence>
<feature type="signal peptide" evidence="1">
    <location>
        <begin position="1"/>
        <end position="28"/>
    </location>
</feature>
<proteinExistence type="predicted"/>
<name>A0ABR9CWM8_9GAMM</name>
<evidence type="ECO:0000313" key="3">
    <source>
        <dbReference type="Proteomes" id="UP000652176"/>
    </source>
</evidence>
<evidence type="ECO:0000256" key="1">
    <source>
        <dbReference type="SAM" id="SignalP"/>
    </source>
</evidence>
<reference evidence="2 3" key="1">
    <citation type="submission" date="2020-09" db="EMBL/GenBank/DDBJ databases">
        <title>Methylomonas albis sp. nov. and Methylomonas fluvii sp. nov.: Two cold-adapted methanotrophs from the River Elbe and an amended description of Methylovulum psychrotolerans strain Eb1.</title>
        <authorList>
            <person name="Bussmann I.K."/>
            <person name="Klings K.-W."/>
            <person name="Warnstedt J."/>
            <person name="Hoppert M."/>
            <person name="Saborowski A."/>
            <person name="Horn F."/>
            <person name="Liebner S."/>
        </authorList>
    </citation>
    <scope>NUCLEOTIDE SEQUENCE [LARGE SCALE GENOMIC DNA]</scope>
    <source>
        <strain evidence="2 3">EbA</strain>
    </source>
</reference>
<accession>A0ABR9CWM8</accession>
<keyword evidence="1" id="KW-0732">Signal</keyword>
<evidence type="ECO:0000313" key="2">
    <source>
        <dbReference type="EMBL" id="MBD9355279.1"/>
    </source>
</evidence>
<keyword evidence="3" id="KW-1185">Reference proteome</keyword>
<dbReference type="EMBL" id="JACXSS010000001">
    <property type="protein sequence ID" value="MBD9355279.1"/>
    <property type="molecule type" value="Genomic_DNA"/>
</dbReference>
<protein>
    <recommendedName>
        <fullName evidence="4">PEP-CTERM sorting domain-containing protein</fullName>
    </recommendedName>
</protein>
<gene>
    <name evidence="2" type="ORF">IE877_05205</name>
</gene>
<dbReference type="Proteomes" id="UP000652176">
    <property type="component" value="Unassembled WGS sequence"/>
</dbReference>
<comment type="caution">
    <text evidence="2">The sequence shown here is derived from an EMBL/GenBank/DDBJ whole genome shotgun (WGS) entry which is preliminary data.</text>
</comment>
<feature type="chain" id="PRO_5046935414" description="PEP-CTERM sorting domain-containing protein" evidence="1">
    <location>
        <begin position="29"/>
        <end position="297"/>
    </location>
</feature>
<organism evidence="2 3">
    <name type="scientific">Methylomonas albis</name>
    <dbReference type="NCBI Taxonomy" id="1854563"/>
    <lineage>
        <taxon>Bacteria</taxon>
        <taxon>Pseudomonadati</taxon>
        <taxon>Pseudomonadota</taxon>
        <taxon>Gammaproteobacteria</taxon>
        <taxon>Methylococcales</taxon>
        <taxon>Methylococcaceae</taxon>
        <taxon>Methylomonas</taxon>
    </lineage>
</organism>
<dbReference type="RefSeq" id="WP_192373670.1">
    <property type="nucleotide sequence ID" value="NZ_CAJHIV010000001.1"/>
</dbReference>